<dbReference type="InterPro" id="IPR028624">
    <property type="entry name" value="Tscrpt_elong_fac_GreA/B"/>
</dbReference>
<dbReference type="Gene3D" id="3.10.50.30">
    <property type="entry name" value="Transcription elongation factor, GreA/GreB, C-terminal domain"/>
    <property type="match status" value="1"/>
</dbReference>
<comment type="caution">
    <text evidence="11">The sequence shown here is derived from an EMBL/GenBank/DDBJ whole genome shotgun (WGS) entry which is preliminary data.</text>
</comment>
<dbReference type="GO" id="GO:0003746">
    <property type="term" value="F:translation elongation factor activity"/>
    <property type="evidence" value="ECO:0007669"/>
    <property type="project" value="UniProtKB-KW"/>
</dbReference>
<accession>A0A7C2AS63</accession>
<dbReference type="EMBL" id="DSJL01000009">
    <property type="protein sequence ID" value="HEF64762.1"/>
    <property type="molecule type" value="Genomic_DNA"/>
</dbReference>
<dbReference type="SUPFAM" id="SSF46557">
    <property type="entry name" value="GreA transcript cleavage protein, N-terminal domain"/>
    <property type="match status" value="1"/>
</dbReference>
<dbReference type="GO" id="GO:0003677">
    <property type="term" value="F:DNA binding"/>
    <property type="evidence" value="ECO:0007669"/>
    <property type="project" value="UniProtKB-UniRule"/>
</dbReference>
<dbReference type="HAMAP" id="MF_00105">
    <property type="entry name" value="GreA_GreB"/>
    <property type="match status" value="1"/>
</dbReference>
<evidence type="ECO:0000256" key="8">
    <source>
        <dbReference type="HAMAP-Rule" id="MF_00105"/>
    </source>
</evidence>
<name>A0A7C2AS63_THERO</name>
<evidence type="ECO:0000256" key="5">
    <source>
        <dbReference type="ARBA" id="ARBA00023163"/>
    </source>
</evidence>
<dbReference type="Gene3D" id="1.10.287.180">
    <property type="entry name" value="Transcription elongation factor, GreA/GreB, N-terminal domain"/>
    <property type="match status" value="1"/>
</dbReference>
<comment type="similarity">
    <text evidence="1 8">Belongs to the GreA/GreB family.</text>
</comment>
<evidence type="ECO:0000256" key="1">
    <source>
        <dbReference type="ARBA" id="ARBA00008213"/>
    </source>
</evidence>
<dbReference type="InterPro" id="IPR001437">
    <property type="entry name" value="Tscrpt_elong_fac_GreA/B_C"/>
</dbReference>
<evidence type="ECO:0000256" key="2">
    <source>
        <dbReference type="ARBA" id="ARBA00013729"/>
    </source>
</evidence>
<dbReference type="Pfam" id="PF03449">
    <property type="entry name" value="GreA_GreB_N"/>
    <property type="match status" value="1"/>
</dbReference>
<evidence type="ECO:0000256" key="7">
    <source>
        <dbReference type="ARBA" id="ARBA00030776"/>
    </source>
</evidence>
<dbReference type="InterPro" id="IPR036805">
    <property type="entry name" value="Tscrpt_elong_fac_GreA/B_N_sf"/>
</dbReference>
<dbReference type="PIRSF" id="PIRSF006092">
    <property type="entry name" value="GreA_GreB"/>
    <property type="match status" value="1"/>
</dbReference>
<dbReference type="FunFam" id="1.10.287.180:FF:000001">
    <property type="entry name" value="Transcription elongation factor GreA"/>
    <property type="match status" value="1"/>
</dbReference>
<dbReference type="GO" id="GO:0070063">
    <property type="term" value="F:RNA polymerase binding"/>
    <property type="evidence" value="ECO:0007669"/>
    <property type="project" value="InterPro"/>
</dbReference>
<evidence type="ECO:0000259" key="10">
    <source>
        <dbReference type="Pfam" id="PF03449"/>
    </source>
</evidence>
<feature type="domain" description="Transcription elongation factor GreA/GreB N-terminal" evidence="10">
    <location>
        <begin position="7"/>
        <end position="76"/>
    </location>
</feature>
<reference evidence="11" key="1">
    <citation type="journal article" date="2020" name="mSystems">
        <title>Genome- and Community-Level Interaction Insights into Carbon Utilization and Element Cycling Functions of Hydrothermarchaeota in Hydrothermal Sediment.</title>
        <authorList>
            <person name="Zhou Z."/>
            <person name="Liu Y."/>
            <person name="Xu W."/>
            <person name="Pan J."/>
            <person name="Luo Z.H."/>
            <person name="Li M."/>
        </authorList>
    </citation>
    <scope>NUCLEOTIDE SEQUENCE [LARGE SCALE GENOMIC DNA]</scope>
    <source>
        <strain evidence="11">SpSt-222</strain>
    </source>
</reference>
<protein>
    <recommendedName>
        <fullName evidence="2 8">Transcription elongation factor GreA</fullName>
    </recommendedName>
    <alternativeName>
        <fullName evidence="7 8">Transcript cleavage factor GreA</fullName>
    </alternativeName>
</protein>
<keyword evidence="3 8" id="KW-0805">Transcription regulation</keyword>
<dbReference type="AlphaFoldDB" id="A0A7C2AS63"/>
<dbReference type="PANTHER" id="PTHR30437">
    <property type="entry name" value="TRANSCRIPTION ELONGATION FACTOR GREA"/>
    <property type="match status" value="1"/>
</dbReference>
<organism evidence="11">
    <name type="scientific">Thermomicrobium roseum</name>
    <dbReference type="NCBI Taxonomy" id="500"/>
    <lineage>
        <taxon>Bacteria</taxon>
        <taxon>Pseudomonadati</taxon>
        <taxon>Thermomicrobiota</taxon>
        <taxon>Thermomicrobia</taxon>
        <taxon>Thermomicrobiales</taxon>
        <taxon>Thermomicrobiaceae</taxon>
        <taxon>Thermomicrobium</taxon>
    </lineage>
</organism>
<dbReference type="FunFam" id="3.10.50.30:FF:000001">
    <property type="entry name" value="Transcription elongation factor GreA"/>
    <property type="match status" value="1"/>
</dbReference>
<keyword evidence="4 8" id="KW-0238">DNA-binding</keyword>
<sequence>MVRERPIVLTPEGKAALEQELEQLRHVKLPALLERLQQLSNEGDISDNSEYEDTKEELVLTEARIREIEHILRRAQMVAHTGPGDEVRLGSRVTVIDDEGVTETWVIVSPEEANAAQGRISIESPVGAALLGKRAGTTVVVKAPGGEMRLTIQRIE</sequence>
<dbReference type="GO" id="GO:0006354">
    <property type="term" value="P:DNA-templated transcription elongation"/>
    <property type="evidence" value="ECO:0007669"/>
    <property type="project" value="TreeGrafter"/>
</dbReference>
<comment type="function">
    <text evidence="6 8">Necessary for efficient RNA polymerase transcription elongation past template-encoded arresting sites. The arresting sites in DNA have the property of trapping a certain fraction of elongating RNA polymerases that pass through, resulting in locked ternary complexes. Cleavage of the nascent transcript by cleavage factors such as GreA or GreB allows the resumption of elongation from the new 3'terminus. GreA releases sequences of 2 to 3 nucleotides.</text>
</comment>
<dbReference type="InterPro" id="IPR022691">
    <property type="entry name" value="Tscrpt_elong_fac_GreA/B_N"/>
</dbReference>
<evidence type="ECO:0000259" key="9">
    <source>
        <dbReference type="Pfam" id="PF01272"/>
    </source>
</evidence>
<feature type="domain" description="Transcription elongation factor GreA/GreB C-terminal" evidence="9">
    <location>
        <begin position="83"/>
        <end position="156"/>
    </location>
</feature>
<keyword evidence="11" id="KW-0251">Elongation factor</keyword>
<dbReference type="InterPro" id="IPR023459">
    <property type="entry name" value="Tscrpt_elong_fac_GreA/B_fam"/>
</dbReference>
<keyword evidence="5 8" id="KW-0804">Transcription</keyword>
<evidence type="ECO:0000313" key="11">
    <source>
        <dbReference type="EMBL" id="HEF64762.1"/>
    </source>
</evidence>
<dbReference type="InterPro" id="IPR036953">
    <property type="entry name" value="GreA/GreB_C_sf"/>
</dbReference>
<dbReference type="SUPFAM" id="SSF54534">
    <property type="entry name" value="FKBP-like"/>
    <property type="match status" value="1"/>
</dbReference>
<keyword evidence="11" id="KW-0648">Protein biosynthesis</keyword>
<evidence type="ECO:0000256" key="3">
    <source>
        <dbReference type="ARBA" id="ARBA00023015"/>
    </source>
</evidence>
<dbReference type="NCBIfam" id="NF001263">
    <property type="entry name" value="PRK00226.1-4"/>
    <property type="match status" value="1"/>
</dbReference>
<dbReference type="Pfam" id="PF01272">
    <property type="entry name" value="GreA_GreB"/>
    <property type="match status" value="1"/>
</dbReference>
<proteinExistence type="inferred from homology"/>
<gene>
    <name evidence="8 11" type="primary">greA</name>
    <name evidence="11" type="ORF">ENP47_04055</name>
</gene>
<dbReference type="GO" id="GO:0032784">
    <property type="term" value="P:regulation of DNA-templated transcription elongation"/>
    <property type="evidence" value="ECO:0007669"/>
    <property type="project" value="UniProtKB-UniRule"/>
</dbReference>
<evidence type="ECO:0000256" key="4">
    <source>
        <dbReference type="ARBA" id="ARBA00023125"/>
    </source>
</evidence>
<evidence type="ECO:0000256" key="6">
    <source>
        <dbReference type="ARBA" id="ARBA00024916"/>
    </source>
</evidence>
<dbReference type="PANTHER" id="PTHR30437:SF4">
    <property type="entry name" value="TRANSCRIPTION ELONGATION FACTOR GREA"/>
    <property type="match status" value="1"/>
</dbReference>